<sequence>MIGKLPEAIQEGDLLDEEQLCRLALDRIQKKAETRMSNVKRYRHRWEPKVGDPVLLRDIKLSSALRGRYSRMELLYKGPFSITKNFGDHTYELKDLDKNKVLVSLKRDHLHRGTASCIGVPAELTDLDSVGDAAEEGESNHRDWRPRRPTHTHRPSLMAQPTCGVDQPSQHCAPQEVARLPAGLQLRSGVSSIPACADYLVGFFPRFSQAEGECQMVKCKRKTSNSWTENDMRKAIKAFHEGKSQRHAAELLGVPHSCLQQRLQSGQDNHLKSKGRQTTFTPEQENELVSRILKLYACGFGLHCNTVRWCRKENSVFLWKVVKLFIDIHPEKSLSPEPVLIGWVLNVLDKDVASSISAAIKASEETSLQREEEMILKDMLQDLNDRCEQYGMKIYANKTKSMVIGIKIQKINLRILNEAVEQVDSFKYLGCTISSNMSCCQEVKRRLAMPQGMNPDRDIKKGSDSETVSERMPLLQADEDMRHDLNKPME</sequence>
<evidence type="ECO:0000313" key="5">
    <source>
        <dbReference type="Proteomes" id="UP001148838"/>
    </source>
</evidence>
<dbReference type="PANTHER" id="PTHR47027">
    <property type="entry name" value="REVERSE TRANSCRIPTASE DOMAIN-CONTAINING PROTEIN"/>
    <property type="match status" value="1"/>
</dbReference>
<proteinExistence type="predicted"/>
<dbReference type="SUPFAM" id="SSF46689">
    <property type="entry name" value="Homeodomain-like"/>
    <property type="match status" value="1"/>
</dbReference>
<reference evidence="4 5" key="1">
    <citation type="journal article" date="2022" name="Allergy">
        <title>Genome assembly and annotation of Periplaneta americana reveal a comprehensive cockroach allergen profile.</title>
        <authorList>
            <person name="Wang L."/>
            <person name="Xiong Q."/>
            <person name="Saelim N."/>
            <person name="Wang L."/>
            <person name="Nong W."/>
            <person name="Wan A.T."/>
            <person name="Shi M."/>
            <person name="Liu X."/>
            <person name="Cao Q."/>
            <person name="Hui J.H.L."/>
            <person name="Sookrung N."/>
            <person name="Leung T.F."/>
            <person name="Tungtrongchitr A."/>
            <person name="Tsui S.K.W."/>
        </authorList>
    </citation>
    <scope>NUCLEOTIDE SEQUENCE [LARGE SCALE GENOMIC DNA]</scope>
    <source>
        <strain evidence="4">PWHHKU_190912</strain>
    </source>
</reference>
<dbReference type="Gene3D" id="1.10.10.60">
    <property type="entry name" value="Homeodomain-like"/>
    <property type="match status" value="1"/>
</dbReference>
<dbReference type="InterPro" id="IPR009057">
    <property type="entry name" value="Homeodomain-like_sf"/>
</dbReference>
<comment type="caution">
    <text evidence="4">The sequence shown here is derived from an EMBL/GenBank/DDBJ whole genome shotgun (WGS) entry which is preliminary data.</text>
</comment>
<evidence type="ECO:0000256" key="2">
    <source>
        <dbReference type="SAM" id="MobiDB-lite"/>
    </source>
</evidence>
<evidence type="ECO:0000256" key="1">
    <source>
        <dbReference type="ARBA" id="ARBA00004123"/>
    </source>
</evidence>
<dbReference type="InterPro" id="IPR007889">
    <property type="entry name" value="HTH_Psq"/>
</dbReference>
<feature type="compositionally biased region" description="Basic and acidic residues" evidence="2">
    <location>
        <begin position="455"/>
        <end position="464"/>
    </location>
</feature>
<gene>
    <name evidence="4" type="ORF">ANN_14218</name>
</gene>
<protein>
    <recommendedName>
        <fullName evidence="3">HTH psq-type domain-containing protein</fullName>
    </recommendedName>
</protein>
<feature type="region of interest" description="Disordered" evidence="2">
    <location>
        <begin position="132"/>
        <end position="156"/>
    </location>
</feature>
<accession>A0ABQ8SVP9</accession>
<dbReference type="Pfam" id="PF05225">
    <property type="entry name" value="HTH_psq"/>
    <property type="match status" value="1"/>
</dbReference>
<name>A0ABQ8SVP9_PERAM</name>
<feature type="compositionally biased region" description="Basic and acidic residues" evidence="2">
    <location>
        <begin position="479"/>
        <end position="490"/>
    </location>
</feature>
<feature type="domain" description="HTH psq-type" evidence="3">
    <location>
        <begin position="228"/>
        <end position="264"/>
    </location>
</feature>
<comment type="subcellular location">
    <subcellularLocation>
        <location evidence="1">Nucleus</location>
    </subcellularLocation>
</comment>
<dbReference type="EMBL" id="JAJSOF020000019">
    <property type="protein sequence ID" value="KAJ4438279.1"/>
    <property type="molecule type" value="Genomic_DNA"/>
</dbReference>
<feature type="region of interest" description="Disordered" evidence="2">
    <location>
        <begin position="450"/>
        <end position="490"/>
    </location>
</feature>
<evidence type="ECO:0000259" key="3">
    <source>
        <dbReference type="Pfam" id="PF05225"/>
    </source>
</evidence>
<keyword evidence="5" id="KW-1185">Reference proteome</keyword>
<dbReference type="Proteomes" id="UP001148838">
    <property type="component" value="Unassembled WGS sequence"/>
</dbReference>
<feature type="compositionally biased region" description="Basic residues" evidence="2">
    <location>
        <begin position="144"/>
        <end position="154"/>
    </location>
</feature>
<dbReference type="PANTHER" id="PTHR47027:SF20">
    <property type="entry name" value="REVERSE TRANSCRIPTASE-LIKE PROTEIN WITH RNA-DIRECTED DNA POLYMERASE DOMAIN"/>
    <property type="match status" value="1"/>
</dbReference>
<organism evidence="4 5">
    <name type="scientific">Periplaneta americana</name>
    <name type="common">American cockroach</name>
    <name type="synonym">Blatta americana</name>
    <dbReference type="NCBI Taxonomy" id="6978"/>
    <lineage>
        <taxon>Eukaryota</taxon>
        <taxon>Metazoa</taxon>
        <taxon>Ecdysozoa</taxon>
        <taxon>Arthropoda</taxon>
        <taxon>Hexapoda</taxon>
        <taxon>Insecta</taxon>
        <taxon>Pterygota</taxon>
        <taxon>Neoptera</taxon>
        <taxon>Polyneoptera</taxon>
        <taxon>Dictyoptera</taxon>
        <taxon>Blattodea</taxon>
        <taxon>Blattoidea</taxon>
        <taxon>Blattidae</taxon>
        <taxon>Blattinae</taxon>
        <taxon>Periplaneta</taxon>
    </lineage>
</organism>
<evidence type="ECO:0000313" key="4">
    <source>
        <dbReference type="EMBL" id="KAJ4438279.1"/>
    </source>
</evidence>